<dbReference type="Gene3D" id="3.80.10.10">
    <property type="entry name" value="Ribonuclease Inhibitor"/>
    <property type="match status" value="1"/>
</dbReference>
<dbReference type="SUPFAM" id="SSF52047">
    <property type="entry name" value="RNI-like"/>
    <property type="match status" value="1"/>
</dbReference>
<dbReference type="CDD" id="cd02982">
    <property type="entry name" value="PDI_b'_family"/>
    <property type="match status" value="1"/>
</dbReference>
<name>A0ABP0VJZ4_9BRYO</name>
<dbReference type="InterPro" id="IPR036249">
    <property type="entry name" value="Thioredoxin-like_sf"/>
</dbReference>
<dbReference type="Gene3D" id="3.40.30.10">
    <property type="entry name" value="Glutaredoxin"/>
    <property type="match status" value="3"/>
</dbReference>
<dbReference type="Pfam" id="PF13848">
    <property type="entry name" value="Thioredoxin_6"/>
    <property type="match status" value="1"/>
</dbReference>
<proteinExistence type="inferred from homology"/>
<feature type="domain" description="Thioredoxin" evidence="2">
    <location>
        <begin position="132"/>
        <end position="276"/>
    </location>
</feature>
<comment type="similarity">
    <text evidence="1">Belongs to the protein disulfide isomerase family.</text>
</comment>
<dbReference type="PRINTS" id="PR00421">
    <property type="entry name" value="THIOREDOXIN"/>
</dbReference>
<protein>
    <recommendedName>
        <fullName evidence="2">Thioredoxin domain-containing protein</fullName>
    </recommendedName>
</protein>
<accession>A0ABP0VJZ4</accession>
<dbReference type="PANTHER" id="PTHR18929:SF246">
    <property type="entry name" value="PROTEIN DISULFIDE ISOMERASE-LIKE 1-4"/>
    <property type="match status" value="1"/>
</dbReference>
<dbReference type="Proteomes" id="UP001497444">
    <property type="component" value="Chromosome 1"/>
</dbReference>
<keyword evidence="4" id="KW-1185">Reference proteome</keyword>
<gene>
    <name evidence="3" type="ORF">CSSPJE1EN1_LOCUS241</name>
</gene>
<reference evidence="3 4" key="1">
    <citation type="submission" date="2024-02" db="EMBL/GenBank/DDBJ databases">
        <authorList>
            <consortium name="ELIXIR-Norway"/>
            <consortium name="Elixir Norway"/>
        </authorList>
    </citation>
    <scope>NUCLEOTIDE SEQUENCE [LARGE SCALE GENOMIC DNA]</scope>
</reference>
<dbReference type="InterPro" id="IPR032675">
    <property type="entry name" value="LRR_dom_sf"/>
</dbReference>
<evidence type="ECO:0000313" key="4">
    <source>
        <dbReference type="Proteomes" id="UP001497444"/>
    </source>
</evidence>
<dbReference type="Pfam" id="PF00085">
    <property type="entry name" value="Thioredoxin"/>
    <property type="match status" value="2"/>
</dbReference>
<dbReference type="InterPro" id="IPR017937">
    <property type="entry name" value="Thioredoxin_CS"/>
</dbReference>
<dbReference type="EMBL" id="OZ020096">
    <property type="protein sequence ID" value="CAK9254763.1"/>
    <property type="molecule type" value="Genomic_DNA"/>
</dbReference>
<sequence length="612" mass="68962">MGQLDKLLDLNLSNNKRLVKLPECIEEMMSLTKLDVGGCDLDCVPEGMGKLEKLCDLNLSNNKRLMKLQEGIKEMKSLTWLDLGGCDLDFVPQGMGGLEKLYKLILKDNKRLVKVRECIQEMKSLTRLDVEIESGDGGDAEVFDEDKDDDVVELGADNFTESLKTNPYVLVEFYAPWCGHCQSLAPEWASAASILKGDVPLAKVDAIVHAELAEEFGVQSYPTILFFIDGVPKRYTRERGSVTMLVNVRMLFFPLPLSRLEVRTVQLHADAEELLKEETPLAVAFLDDLEIDEELTAVARQEDGIWFYMTGDVDIAKVFGLNKKAPALEISGFLGANKLPLVVIFSHETASAIFEDEVSRQLLLFALPEEFEKIRDNFEEAAKSFKRKIIFVLVDLANKQLANPVLDFFALTTDETKMIGFSVDENGRKFMYSGDFSLDSIKLFGEKFLTGDLRRYLKSEPIPHKNDGDVKIVVSNSFDDIVLDETKDVLLEVYVPWCGHCKKLEPEYNRLGEVLQNIPSIVIEKVDDTKNEHALVQVKEFPTILFFPAGNKSKEPPLSVDTNRTVEAFVEYIKKNAAIPFTVPEIPEVKQEVSVDLGRIMANSEFVWIFKS</sequence>
<evidence type="ECO:0000259" key="2">
    <source>
        <dbReference type="PROSITE" id="PS51352"/>
    </source>
</evidence>
<dbReference type="InterPro" id="IPR013766">
    <property type="entry name" value="Thioredoxin_domain"/>
</dbReference>
<dbReference type="CDD" id="cd02961">
    <property type="entry name" value="PDI_a_family"/>
    <property type="match status" value="1"/>
</dbReference>
<dbReference type="PROSITE" id="PS51352">
    <property type="entry name" value="THIOREDOXIN_2"/>
    <property type="match status" value="2"/>
</dbReference>
<dbReference type="PANTHER" id="PTHR18929">
    <property type="entry name" value="PROTEIN DISULFIDE ISOMERASE"/>
    <property type="match status" value="1"/>
</dbReference>
<dbReference type="CDD" id="cd02995">
    <property type="entry name" value="PDI_a_PDI_a'_C"/>
    <property type="match status" value="1"/>
</dbReference>
<evidence type="ECO:0000313" key="3">
    <source>
        <dbReference type="EMBL" id="CAK9254763.1"/>
    </source>
</evidence>
<dbReference type="SUPFAM" id="SSF52833">
    <property type="entry name" value="Thioredoxin-like"/>
    <property type="match status" value="3"/>
</dbReference>
<dbReference type="PROSITE" id="PS00194">
    <property type="entry name" value="THIOREDOXIN_1"/>
    <property type="match status" value="2"/>
</dbReference>
<organism evidence="3 4">
    <name type="scientific">Sphagnum jensenii</name>
    <dbReference type="NCBI Taxonomy" id="128206"/>
    <lineage>
        <taxon>Eukaryota</taxon>
        <taxon>Viridiplantae</taxon>
        <taxon>Streptophyta</taxon>
        <taxon>Embryophyta</taxon>
        <taxon>Bryophyta</taxon>
        <taxon>Sphagnophytina</taxon>
        <taxon>Sphagnopsida</taxon>
        <taxon>Sphagnales</taxon>
        <taxon>Sphagnaceae</taxon>
        <taxon>Sphagnum</taxon>
    </lineage>
</organism>
<feature type="domain" description="Thioredoxin" evidence="2">
    <location>
        <begin position="448"/>
        <end position="578"/>
    </location>
</feature>
<evidence type="ECO:0000256" key="1">
    <source>
        <dbReference type="ARBA" id="ARBA00006347"/>
    </source>
</evidence>